<sequence>MTEYGHVLCLFCKTGKEQGVVQAINESGLGRAIYPQRIRRRYSKAHRGYEQERAPLLPGYVFVYLTDGTLAVEWRQLSGVIRALGYGEGGQDYLAGSDLAFADWLWQRDGAIEGVKVMEAGRRIEIVDSVF</sequence>
<dbReference type="InterPro" id="IPR006645">
    <property type="entry name" value="NGN-like_dom"/>
</dbReference>
<reference evidence="3" key="1">
    <citation type="submission" date="2020-10" db="EMBL/GenBank/DDBJ databases">
        <authorList>
            <person name="Gilroy R."/>
        </authorList>
    </citation>
    <scope>NUCLEOTIDE SEQUENCE</scope>
    <source>
        <strain evidence="3">ChiGjej2B2-16831</strain>
    </source>
</reference>
<gene>
    <name evidence="3" type="ORF">IAD24_01815</name>
</gene>
<comment type="caution">
    <text evidence="3">The sequence shown here is derived from an EMBL/GenBank/DDBJ whole genome shotgun (WGS) entry which is preliminary data.</text>
</comment>
<dbReference type="SUPFAM" id="SSF82679">
    <property type="entry name" value="N-utilization substance G protein NusG, N-terminal domain"/>
    <property type="match status" value="1"/>
</dbReference>
<dbReference type="Pfam" id="PF02357">
    <property type="entry name" value="NusG"/>
    <property type="match status" value="1"/>
</dbReference>
<proteinExistence type="predicted"/>
<evidence type="ECO:0000313" key="4">
    <source>
        <dbReference type="Proteomes" id="UP000824128"/>
    </source>
</evidence>
<evidence type="ECO:0000256" key="1">
    <source>
        <dbReference type="ARBA" id="ARBA00023163"/>
    </source>
</evidence>
<keyword evidence="1" id="KW-0804">Transcription</keyword>
<evidence type="ECO:0000259" key="2">
    <source>
        <dbReference type="Pfam" id="PF02357"/>
    </source>
</evidence>
<organism evidence="3 4">
    <name type="scientific">Candidatus Aphodomorpha intestinavium</name>
    <dbReference type="NCBI Taxonomy" id="2840672"/>
    <lineage>
        <taxon>Bacteria</taxon>
        <taxon>Bacillati</taxon>
        <taxon>Bacillota</taxon>
        <taxon>Clostridia</taxon>
        <taxon>Eubacteriales</taxon>
        <taxon>Candidatus Aphodomorpha</taxon>
    </lineage>
</organism>
<dbReference type="Gene3D" id="3.30.70.940">
    <property type="entry name" value="NusG, N-terminal domain"/>
    <property type="match status" value="1"/>
</dbReference>
<dbReference type="InterPro" id="IPR036735">
    <property type="entry name" value="NGN_dom_sf"/>
</dbReference>
<dbReference type="GO" id="GO:0006354">
    <property type="term" value="P:DNA-templated transcription elongation"/>
    <property type="evidence" value="ECO:0007669"/>
    <property type="project" value="InterPro"/>
</dbReference>
<dbReference type="EMBL" id="DVNZ01000059">
    <property type="protein sequence ID" value="HIU93872.1"/>
    <property type="molecule type" value="Genomic_DNA"/>
</dbReference>
<feature type="non-terminal residue" evidence="3">
    <location>
        <position position="131"/>
    </location>
</feature>
<feature type="domain" description="NusG-like N-terminal" evidence="2">
    <location>
        <begin position="10"/>
        <end position="87"/>
    </location>
</feature>
<protein>
    <recommendedName>
        <fullName evidence="2">NusG-like N-terminal domain-containing protein</fullName>
    </recommendedName>
</protein>
<evidence type="ECO:0000313" key="3">
    <source>
        <dbReference type="EMBL" id="HIU93872.1"/>
    </source>
</evidence>
<name>A0A9D1N2D3_9FIRM</name>
<dbReference type="Proteomes" id="UP000824128">
    <property type="component" value="Unassembled WGS sequence"/>
</dbReference>
<reference evidence="3" key="2">
    <citation type="journal article" date="2021" name="PeerJ">
        <title>Extensive microbial diversity within the chicken gut microbiome revealed by metagenomics and culture.</title>
        <authorList>
            <person name="Gilroy R."/>
            <person name="Ravi A."/>
            <person name="Getino M."/>
            <person name="Pursley I."/>
            <person name="Horton D.L."/>
            <person name="Alikhan N.F."/>
            <person name="Baker D."/>
            <person name="Gharbi K."/>
            <person name="Hall N."/>
            <person name="Watson M."/>
            <person name="Adriaenssens E.M."/>
            <person name="Foster-Nyarko E."/>
            <person name="Jarju S."/>
            <person name="Secka A."/>
            <person name="Antonio M."/>
            <person name="Oren A."/>
            <person name="Chaudhuri R.R."/>
            <person name="La Ragione R."/>
            <person name="Hildebrand F."/>
            <person name="Pallen M.J."/>
        </authorList>
    </citation>
    <scope>NUCLEOTIDE SEQUENCE</scope>
    <source>
        <strain evidence="3">ChiGjej2B2-16831</strain>
    </source>
</reference>
<accession>A0A9D1N2D3</accession>
<dbReference type="AlphaFoldDB" id="A0A9D1N2D3"/>